<organism evidence="1 2">
    <name type="scientific">Dreissena polymorpha</name>
    <name type="common">Zebra mussel</name>
    <name type="synonym">Mytilus polymorpha</name>
    <dbReference type="NCBI Taxonomy" id="45954"/>
    <lineage>
        <taxon>Eukaryota</taxon>
        <taxon>Metazoa</taxon>
        <taxon>Spiralia</taxon>
        <taxon>Lophotrochozoa</taxon>
        <taxon>Mollusca</taxon>
        <taxon>Bivalvia</taxon>
        <taxon>Autobranchia</taxon>
        <taxon>Heteroconchia</taxon>
        <taxon>Euheterodonta</taxon>
        <taxon>Imparidentia</taxon>
        <taxon>Neoheterodontei</taxon>
        <taxon>Myida</taxon>
        <taxon>Dreissenoidea</taxon>
        <taxon>Dreissenidae</taxon>
        <taxon>Dreissena</taxon>
    </lineage>
</organism>
<sequence length="87" mass="9195">MAFAPTGYRSEALAIKATGIVVGQGRMSRAMLVPLSKDFLGTGMEVKKEILTSLGKPGGAEQKGTTVSRLLMRRSDAGIAGLKERND</sequence>
<accession>A0A9D4LQ56</accession>
<protein>
    <submittedName>
        <fullName evidence="1">Uncharacterized protein</fullName>
    </submittedName>
</protein>
<comment type="caution">
    <text evidence="1">The sequence shown here is derived from an EMBL/GenBank/DDBJ whole genome shotgun (WGS) entry which is preliminary data.</text>
</comment>
<gene>
    <name evidence="1" type="ORF">DPMN_024666</name>
</gene>
<dbReference type="Proteomes" id="UP000828390">
    <property type="component" value="Unassembled WGS sequence"/>
</dbReference>
<evidence type="ECO:0000313" key="1">
    <source>
        <dbReference type="EMBL" id="KAH3861732.1"/>
    </source>
</evidence>
<evidence type="ECO:0000313" key="2">
    <source>
        <dbReference type="Proteomes" id="UP000828390"/>
    </source>
</evidence>
<dbReference type="EMBL" id="JAIWYP010000002">
    <property type="protein sequence ID" value="KAH3861732.1"/>
    <property type="molecule type" value="Genomic_DNA"/>
</dbReference>
<reference evidence="1" key="2">
    <citation type="submission" date="2020-11" db="EMBL/GenBank/DDBJ databases">
        <authorList>
            <person name="McCartney M.A."/>
            <person name="Auch B."/>
            <person name="Kono T."/>
            <person name="Mallez S."/>
            <person name="Becker A."/>
            <person name="Gohl D.M."/>
            <person name="Silverstein K.A.T."/>
            <person name="Koren S."/>
            <person name="Bechman K.B."/>
            <person name="Herman A."/>
            <person name="Abrahante J.E."/>
            <person name="Garbe J."/>
        </authorList>
    </citation>
    <scope>NUCLEOTIDE SEQUENCE</scope>
    <source>
        <strain evidence="1">Duluth1</strain>
        <tissue evidence="1">Whole animal</tissue>
    </source>
</reference>
<dbReference type="AlphaFoldDB" id="A0A9D4LQ56"/>
<name>A0A9D4LQ56_DREPO</name>
<proteinExistence type="predicted"/>
<keyword evidence="2" id="KW-1185">Reference proteome</keyword>
<reference evidence="1" key="1">
    <citation type="journal article" date="2019" name="bioRxiv">
        <title>The Genome of the Zebra Mussel, Dreissena polymorpha: A Resource for Invasive Species Research.</title>
        <authorList>
            <person name="McCartney M.A."/>
            <person name="Auch B."/>
            <person name="Kono T."/>
            <person name="Mallez S."/>
            <person name="Zhang Y."/>
            <person name="Obille A."/>
            <person name="Becker A."/>
            <person name="Abrahante J.E."/>
            <person name="Garbe J."/>
            <person name="Badalamenti J.P."/>
            <person name="Herman A."/>
            <person name="Mangelson H."/>
            <person name="Liachko I."/>
            <person name="Sullivan S."/>
            <person name="Sone E.D."/>
            <person name="Koren S."/>
            <person name="Silverstein K.A.T."/>
            <person name="Beckman K.B."/>
            <person name="Gohl D.M."/>
        </authorList>
    </citation>
    <scope>NUCLEOTIDE SEQUENCE</scope>
    <source>
        <strain evidence="1">Duluth1</strain>
        <tissue evidence="1">Whole animal</tissue>
    </source>
</reference>